<feature type="transmembrane region" description="Helical" evidence="7">
    <location>
        <begin position="92"/>
        <end position="114"/>
    </location>
</feature>
<evidence type="ECO:0000313" key="10">
    <source>
        <dbReference type="RefSeq" id="XP_035696679.1"/>
    </source>
</evidence>
<accession>A0A9J7NAE6</accession>
<dbReference type="Pfam" id="PF13520">
    <property type="entry name" value="AA_permease_2"/>
    <property type="match status" value="1"/>
</dbReference>
<keyword evidence="4 7" id="KW-1133">Transmembrane helix</keyword>
<feature type="transmembrane region" description="Helical" evidence="7">
    <location>
        <begin position="294"/>
        <end position="320"/>
    </location>
</feature>
<evidence type="ECO:0000256" key="2">
    <source>
        <dbReference type="ARBA" id="ARBA00022448"/>
    </source>
</evidence>
<dbReference type="InterPro" id="IPR029485">
    <property type="entry name" value="CAT_C"/>
</dbReference>
<dbReference type="Proteomes" id="UP000001554">
    <property type="component" value="Chromosome 14"/>
</dbReference>
<evidence type="ECO:0000256" key="4">
    <source>
        <dbReference type="ARBA" id="ARBA00022989"/>
    </source>
</evidence>
<dbReference type="GO" id="GO:0005886">
    <property type="term" value="C:plasma membrane"/>
    <property type="evidence" value="ECO:0000318"/>
    <property type="project" value="GO_Central"/>
</dbReference>
<dbReference type="KEGG" id="bfo:118430078"/>
<evidence type="ECO:0000256" key="5">
    <source>
        <dbReference type="ARBA" id="ARBA00023136"/>
    </source>
</evidence>
<protein>
    <submittedName>
        <fullName evidence="10">Cationic amino acid transporter 4-like</fullName>
    </submittedName>
</protein>
<feature type="transmembrane region" description="Helical" evidence="7">
    <location>
        <begin position="126"/>
        <end position="146"/>
    </location>
</feature>
<dbReference type="InterPro" id="IPR002293">
    <property type="entry name" value="AA/rel_permease1"/>
</dbReference>
<gene>
    <name evidence="10" type="primary">LOC118430078</name>
</gene>
<sequence>MPPFRQESDPRANTPPPRARSSLWEAVFRRKLIGPSTFRSPLRRCLEARDLMALGLSAVLGTGIYITVGLVARQHAAWFLSVPRCSYSFSVHTGPAVLVSFVVGGLAAFLTSLCQAEFVARLPLAGATYTYIYVTVGELWGFLIGWNTVMELTVALAFVGRTWSSHLDALCGHAISIYLKAHVATWDLTPLADFPDFCAFGAVLLTVLFVIIGAKISSWVSAIFISINFVVIICVIVAGAFASHLGNWTEAEFAPFGWEGVITGAAIAFSCFTGLTVILTSAEETHEANTSLPGSLIMTVVTSLPLYIGVSVILTMIVPWDSIDVTSPLPSAFLNHGRNWRWAWYLTTAGCLSAMLAAQVAILVALSRTVYSLAADGLFFSFCGKVSRTTQVPVVAALIFGGVASFLALVLDVESLVKFASMGSLLSYIVLPMCSIISRYQPPLPHEIPHIQYQWVQQQMREHAYDTEPPRVSSEDFVNEFGPRFRRVGELRSTSRYLDCIKNLPAGHVITTCILSLTIVLVGCSVLVKHAQWEPVTSHWWVFLLLTLLLAAMATILAVIFAHHQNEDIPTFRLRMIPFVPALSLCLNVLLVVHLDGKTWARCATWIGIGLLLYFGYGFRHSKALTHPHAPLPEEWVRPPRGRLFHREDFVLVEQPPSRIRDDIVLFDRTQQRDDVTAMVRDDMLRSIPDDDDDEEERPLLPEGWNRKGKKQNRGEHLEREPVVFYDSNI</sequence>
<reference evidence="10" key="2">
    <citation type="submission" date="2025-08" db="UniProtKB">
        <authorList>
            <consortium name="RefSeq"/>
        </authorList>
    </citation>
    <scope>IDENTIFICATION</scope>
    <source>
        <strain evidence="10">S238N-H82</strain>
        <tissue evidence="10">Testes</tissue>
    </source>
</reference>
<name>A0A9J7NAE6_BRAFL</name>
<dbReference type="Pfam" id="PF13906">
    <property type="entry name" value="AA_permease_C"/>
    <property type="match status" value="1"/>
</dbReference>
<evidence type="ECO:0000256" key="3">
    <source>
        <dbReference type="ARBA" id="ARBA00022692"/>
    </source>
</evidence>
<dbReference type="PANTHER" id="PTHR43243">
    <property type="entry name" value="INNER MEMBRANE TRANSPORTER YGJI-RELATED"/>
    <property type="match status" value="1"/>
</dbReference>
<feature type="transmembrane region" description="Helical" evidence="7">
    <location>
        <begin position="574"/>
        <end position="593"/>
    </location>
</feature>
<evidence type="ECO:0000256" key="6">
    <source>
        <dbReference type="SAM" id="MobiDB-lite"/>
    </source>
</evidence>
<dbReference type="RefSeq" id="XP_035696679.1">
    <property type="nucleotide sequence ID" value="XM_035840786.1"/>
</dbReference>
<feature type="transmembrane region" description="Helical" evidence="7">
    <location>
        <begin position="51"/>
        <end position="72"/>
    </location>
</feature>
<comment type="subcellular location">
    <subcellularLocation>
        <location evidence="1">Membrane</location>
        <topology evidence="1">Multi-pass membrane protein</topology>
    </subcellularLocation>
</comment>
<keyword evidence="2" id="KW-0813">Transport</keyword>
<dbReference type="GO" id="GO:0015171">
    <property type="term" value="F:amino acid transmembrane transporter activity"/>
    <property type="evidence" value="ECO:0000318"/>
    <property type="project" value="GO_Central"/>
</dbReference>
<feature type="transmembrane region" description="Helical" evidence="7">
    <location>
        <begin position="540"/>
        <end position="562"/>
    </location>
</feature>
<feature type="transmembrane region" description="Helical" evidence="7">
    <location>
        <begin position="599"/>
        <end position="617"/>
    </location>
</feature>
<feature type="transmembrane region" description="Helical" evidence="7">
    <location>
        <begin position="261"/>
        <end position="282"/>
    </location>
</feature>
<feature type="transmembrane region" description="Helical" evidence="7">
    <location>
        <begin position="342"/>
        <end position="371"/>
    </location>
</feature>
<dbReference type="Gene3D" id="1.20.1740.10">
    <property type="entry name" value="Amino acid/polyamine transporter I"/>
    <property type="match status" value="2"/>
</dbReference>
<dbReference type="GeneID" id="118430078"/>
<dbReference type="GO" id="GO:0006865">
    <property type="term" value="P:amino acid transport"/>
    <property type="evidence" value="ECO:0000318"/>
    <property type="project" value="GO_Central"/>
</dbReference>
<evidence type="ECO:0000256" key="1">
    <source>
        <dbReference type="ARBA" id="ARBA00004141"/>
    </source>
</evidence>
<feature type="region of interest" description="Disordered" evidence="6">
    <location>
        <begin position="686"/>
        <end position="721"/>
    </location>
</feature>
<feature type="domain" description="Cationic amino acid transporter C-terminal" evidence="8">
    <location>
        <begin position="576"/>
        <end position="622"/>
    </location>
</feature>
<evidence type="ECO:0000259" key="8">
    <source>
        <dbReference type="Pfam" id="PF13906"/>
    </source>
</evidence>
<keyword evidence="9" id="KW-1185">Reference proteome</keyword>
<reference evidence="9" key="1">
    <citation type="journal article" date="2020" name="Nat. Ecol. Evol.">
        <title>Deeply conserved synteny resolves early events in vertebrate evolution.</title>
        <authorList>
            <person name="Simakov O."/>
            <person name="Marletaz F."/>
            <person name="Yue J.X."/>
            <person name="O'Connell B."/>
            <person name="Jenkins J."/>
            <person name="Brandt A."/>
            <person name="Calef R."/>
            <person name="Tung C.H."/>
            <person name="Huang T.K."/>
            <person name="Schmutz J."/>
            <person name="Satoh N."/>
            <person name="Yu J.K."/>
            <person name="Putnam N.H."/>
            <person name="Green R.E."/>
            <person name="Rokhsar D.S."/>
        </authorList>
    </citation>
    <scope>NUCLEOTIDE SEQUENCE [LARGE SCALE GENOMIC DNA]</scope>
    <source>
        <strain evidence="9">S238N-H82</strain>
    </source>
</reference>
<dbReference type="AlphaFoldDB" id="A0A9J7NAE6"/>
<organism evidence="9 10">
    <name type="scientific">Branchiostoma floridae</name>
    <name type="common">Florida lancelet</name>
    <name type="synonym">Amphioxus</name>
    <dbReference type="NCBI Taxonomy" id="7739"/>
    <lineage>
        <taxon>Eukaryota</taxon>
        <taxon>Metazoa</taxon>
        <taxon>Chordata</taxon>
        <taxon>Cephalochordata</taxon>
        <taxon>Leptocardii</taxon>
        <taxon>Amphioxiformes</taxon>
        <taxon>Branchiostomatidae</taxon>
        <taxon>Branchiostoma</taxon>
    </lineage>
</organism>
<dbReference type="OrthoDB" id="310030at2759"/>
<feature type="transmembrane region" description="Helical" evidence="7">
    <location>
        <begin position="194"/>
        <end position="212"/>
    </location>
</feature>
<proteinExistence type="predicted"/>
<feature type="transmembrane region" description="Helical" evidence="7">
    <location>
        <begin position="219"/>
        <end position="241"/>
    </location>
</feature>
<evidence type="ECO:0000256" key="7">
    <source>
        <dbReference type="SAM" id="Phobius"/>
    </source>
</evidence>
<evidence type="ECO:0000313" key="9">
    <source>
        <dbReference type="Proteomes" id="UP000001554"/>
    </source>
</evidence>
<dbReference type="PANTHER" id="PTHR43243:SF4">
    <property type="entry name" value="CATIONIC AMINO ACID TRANSPORTER 4"/>
    <property type="match status" value="1"/>
</dbReference>
<keyword evidence="3 7" id="KW-0812">Transmembrane</keyword>
<feature type="transmembrane region" description="Helical" evidence="7">
    <location>
        <begin position="392"/>
        <end position="411"/>
    </location>
</feature>
<feature type="transmembrane region" description="Helical" evidence="7">
    <location>
        <begin position="506"/>
        <end position="528"/>
    </location>
</feature>
<dbReference type="OMA" id="PHEIPHI"/>
<keyword evidence="5 7" id="KW-0472">Membrane</keyword>